<dbReference type="AlphaFoldDB" id="A0A8C4QML9"/>
<evidence type="ECO:0000256" key="2">
    <source>
        <dbReference type="ARBA" id="ARBA00022833"/>
    </source>
</evidence>
<keyword evidence="7" id="KW-1185">Reference proteome</keyword>
<evidence type="ECO:0000256" key="1">
    <source>
        <dbReference type="ARBA" id="ARBA00022723"/>
    </source>
</evidence>
<dbReference type="GO" id="GO:0046872">
    <property type="term" value="F:metal ion binding"/>
    <property type="evidence" value="ECO:0007669"/>
    <property type="project" value="UniProtKB-KW"/>
</dbReference>
<feature type="domain" description="Phosphatase tensin-type" evidence="5">
    <location>
        <begin position="108"/>
        <end position="268"/>
    </location>
</feature>
<feature type="domain" description="Phorbol-ester/DAG-type" evidence="4">
    <location>
        <begin position="21"/>
        <end position="68"/>
    </location>
</feature>
<evidence type="ECO:0000313" key="7">
    <source>
        <dbReference type="Proteomes" id="UP000694388"/>
    </source>
</evidence>
<dbReference type="PANTHER" id="PTHR45734">
    <property type="entry name" value="TENSIN"/>
    <property type="match status" value="1"/>
</dbReference>
<reference evidence="6" key="2">
    <citation type="submission" date="2025-09" db="UniProtKB">
        <authorList>
            <consortium name="Ensembl"/>
        </authorList>
    </citation>
    <scope>IDENTIFICATION</scope>
</reference>
<dbReference type="SUPFAM" id="SSF57889">
    <property type="entry name" value="Cysteine-rich domain"/>
    <property type="match status" value="1"/>
</dbReference>
<dbReference type="SMART" id="SM00109">
    <property type="entry name" value="C1"/>
    <property type="match status" value="1"/>
</dbReference>
<name>A0A8C4QML9_EPTBU</name>
<organism evidence="6 7">
    <name type="scientific">Eptatretus burgeri</name>
    <name type="common">Inshore hagfish</name>
    <dbReference type="NCBI Taxonomy" id="7764"/>
    <lineage>
        <taxon>Eukaryota</taxon>
        <taxon>Metazoa</taxon>
        <taxon>Chordata</taxon>
        <taxon>Craniata</taxon>
        <taxon>Vertebrata</taxon>
        <taxon>Cyclostomata</taxon>
        <taxon>Myxini</taxon>
        <taxon>Myxiniformes</taxon>
        <taxon>Myxinidae</taxon>
        <taxon>Eptatretinae</taxon>
        <taxon>Eptatretus</taxon>
    </lineage>
</organism>
<protein>
    <submittedName>
        <fullName evidence="6">Uncharacterized protein</fullName>
    </submittedName>
</protein>
<sequence length="268" mass="30054">MRNRSHKDKTGKQDEGESPVTHVFKAKTFKHFRNCGVCQQTISGQGSGCKVCKIPCHKKCTAKANMKCIPPLNHDQASVSQKSPDSSVSPKSPKGSFRSRRFSYTALEQIMDGGSETDLTYITERIISVSFPSTVAESSFAGALKEVERMLTYKHNDNYLVFNLSERRQDLVKFNQHVVDFTWPDLHAPPLDMICSLCKSVDSWLNSHPQHVVVIQSKGNKGNTGLVVACYMHYSNICASADQALDTFAMKRFYEDKILPLSQPSQQR</sequence>
<accession>A0A8C4QML9</accession>
<dbReference type="Gene3D" id="3.90.190.10">
    <property type="entry name" value="Protein tyrosine phosphatase superfamily"/>
    <property type="match status" value="1"/>
</dbReference>
<dbReference type="Ensembl" id="ENSEBUT00000018387.1">
    <property type="protein sequence ID" value="ENSEBUP00000017811.1"/>
    <property type="gene ID" value="ENSEBUG00000011131.1"/>
</dbReference>
<dbReference type="PROSITE" id="PS50081">
    <property type="entry name" value="ZF_DAG_PE_2"/>
    <property type="match status" value="1"/>
</dbReference>
<dbReference type="Proteomes" id="UP000694388">
    <property type="component" value="Unplaced"/>
</dbReference>
<dbReference type="Gene3D" id="3.30.60.20">
    <property type="match status" value="1"/>
</dbReference>
<dbReference type="SUPFAM" id="SSF52799">
    <property type="entry name" value="(Phosphotyrosine protein) phosphatases II"/>
    <property type="match status" value="1"/>
</dbReference>
<evidence type="ECO:0000259" key="5">
    <source>
        <dbReference type="PROSITE" id="PS51181"/>
    </source>
</evidence>
<dbReference type="PROSITE" id="PS51181">
    <property type="entry name" value="PPASE_TENSIN"/>
    <property type="match status" value="1"/>
</dbReference>
<dbReference type="PANTHER" id="PTHR45734:SF10">
    <property type="entry name" value="BLISTERY, ISOFORM A"/>
    <property type="match status" value="1"/>
</dbReference>
<dbReference type="GO" id="GO:0005925">
    <property type="term" value="C:focal adhesion"/>
    <property type="evidence" value="ECO:0007669"/>
    <property type="project" value="TreeGrafter"/>
</dbReference>
<dbReference type="InterPro" id="IPR029023">
    <property type="entry name" value="Tensin_phosphatase"/>
</dbReference>
<keyword evidence="2" id="KW-0862">Zinc</keyword>
<keyword evidence="1" id="KW-0479">Metal-binding</keyword>
<dbReference type="Pfam" id="PF00130">
    <property type="entry name" value="C1_1"/>
    <property type="match status" value="1"/>
</dbReference>
<proteinExistence type="predicted"/>
<reference evidence="6" key="1">
    <citation type="submission" date="2025-08" db="UniProtKB">
        <authorList>
            <consortium name="Ensembl"/>
        </authorList>
    </citation>
    <scope>IDENTIFICATION</scope>
</reference>
<dbReference type="InterPro" id="IPR046349">
    <property type="entry name" value="C1-like_sf"/>
</dbReference>
<feature type="region of interest" description="Disordered" evidence="3">
    <location>
        <begin position="74"/>
        <end position="97"/>
    </location>
</feature>
<evidence type="ECO:0000313" key="6">
    <source>
        <dbReference type="Ensembl" id="ENSEBUP00000017811.1"/>
    </source>
</evidence>
<dbReference type="InterPro" id="IPR051484">
    <property type="entry name" value="Tensin_PTEN_phosphatase"/>
</dbReference>
<evidence type="ECO:0000259" key="4">
    <source>
        <dbReference type="PROSITE" id="PS50081"/>
    </source>
</evidence>
<dbReference type="GeneTree" id="ENSGT00940000163886"/>
<feature type="compositionally biased region" description="Low complexity" evidence="3">
    <location>
        <begin position="78"/>
        <end position="96"/>
    </location>
</feature>
<dbReference type="InterPro" id="IPR002219">
    <property type="entry name" value="PKC_DAG/PE"/>
</dbReference>
<evidence type="ECO:0000256" key="3">
    <source>
        <dbReference type="SAM" id="MobiDB-lite"/>
    </source>
</evidence>
<dbReference type="PROSITE" id="PS00479">
    <property type="entry name" value="ZF_DAG_PE_1"/>
    <property type="match status" value="1"/>
</dbReference>
<dbReference type="InterPro" id="IPR029021">
    <property type="entry name" value="Prot-tyrosine_phosphatase-like"/>
</dbReference>